<dbReference type="NCBIfam" id="TIGR00530">
    <property type="entry name" value="AGP_acyltrn"/>
    <property type="match status" value="1"/>
</dbReference>
<dbReference type="PANTHER" id="PTHR10434:SF11">
    <property type="entry name" value="1-ACYL-SN-GLYCEROL-3-PHOSPHATE ACYLTRANSFERASE"/>
    <property type="match status" value="1"/>
</dbReference>
<dbReference type="SUPFAM" id="SSF69593">
    <property type="entry name" value="Glycerol-3-phosphate (1)-acyltransferase"/>
    <property type="match status" value="1"/>
</dbReference>
<dbReference type="Proteomes" id="UP000216207">
    <property type="component" value="Unassembled WGS sequence"/>
</dbReference>
<evidence type="ECO:0000256" key="3">
    <source>
        <dbReference type="ARBA" id="ARBA00023315"/>
    </source>
</evidence>
<sequence>MTLYQFGQAVCRLYLNALFKVRIYGKENIPDEGAVLLCANHISNNDPPLLGAYIKRPVRYMAKKELFKVPVLKTLLRKLGAFPVNRAGGDKQSLRTSLDILKSGDMVGIFPEGTRSKTGEIGKGLTGAGFFALKSTAHVVPCAIIGPYKMRGRVTLVYGKPISMEEHRANRTSAKEVTEIIMDEIQKLKDHYQDLS</sequence>
<dbReference type="EMBL" id="NPCC01000004">
    <property type="protein sequence ID" value="PAE90677.1"/>
    <property type="molecule type" value="Genomic_DNA"/>
</dbReference>
<dbReference type="InterPro" id="IPR002123">
    <property type="entry name" value="Plipid/glycerol_acylTrfase"/>
</dbReference>
<dbReference type="SMART" id="SM00563">
    <property type="entry name" value="PlsC"/>
    <property type="match status" value="1"/>
</dbReference>
<dbReference type="PANTHER" id="PTHR10434">
    <property type="entry name" value="1-ACYL-SN-GLYCEROL-3-PHOSPHATE ACYLTRANSFERASE"/>
    <property type="match status" value="1"/>
</dbReference>
<proteinExistence type="inferred from homology"/>
<protein>
    <recommendedName>
        <fullName evidence="4">1-acyl-sn-glycerol-3-phosphate acyltransferase</fullName>
        <ecNumber evidence="4">2.3.1.51</ecNumber>
    </recommendedName>
</protein>
<evidence type="ECO:0000259" key="5">
    <source>
        <dbReference type="SMART" id="SM00563"/>
    </source>
</evidence>
<comment type="similarity">
    <text evidence="1 4">Belongs to the 1-acyl-sn-glycerol-3-phosphate acyltransferase family.</text>
</comment>
<comment type="domain">
    <text evidence="4">The HXXXXD motif is essential for acyltransferase activity and may constitute the binding site for the phosphate moiety of the glycerol-3-phosphate.</text>
</comment>
<organism evidence="6 7">
    <name type="scientific">Shouchella clausii</name>
    <name type="common">Alkalihalobacillus clausii</name>
    <dbReference type="NCBI Taxonomy" id="79880"/>
    <lineage>
        <taxon>Bacteria</taxon>
        <taxon>Bacillati</taxon>
        <taxon>Bacillota</taxon>
        <taxon>Bacilli</taxon>
        <taxon>Bacillales</taxon>
        <taxon>Bacillaceae</taxon>
        <taxon>Shouchella</taxon>
    </lineage>
</organism>
<dbReference type="OMA" id="TEKIQPP"/>
<evidence type="ECO:0000256" key="2">
    <source>
        <dbReference type="ARBA" id="ARBA00022679"/>
    </source>
</evidence>
<dbReference type="GO" id="GO:0016020">
    <property type="term" value="C:membrane"/>
    <property type="evidence" value="ECO:0007669"/>
    <property type="project" value="InterPro"/>
</dbReference>
<keyword evidence="4" id="KW-1208">Phospholipid metabolism</keyword>
<comment type="caution">
    <text evidence="6">The sequence shown here is derived from an EMBL/GenBank/DDBJ whole genome shotgun (WGS) entry which is preliminary data.</text>
</comment>
<evidence type="ECO:0000256" key="4">
    <source>
        <dbReference type="RuleBase" id="RU361267"/>
    </source>
</evidence>
<dbReference type="CDD" id="cd07989">
    <property type="entry name" value="LPLAT_AGPAT-like"/>
    <property type="match status" value="1"/>
</dbReference>
<keyword evidence="3 4" id="KW-0012">Acyltransferase</keyword>
<keyword evidence="2 4" id="KW-0808">Transferase</keyword>
<gene>
    <name evidence="6" type="ORF">CHH72_02005</name>
</gene>
<dbReference type="GO" id="GO:0006654">
    <property type="term" value="P:phosphatidic acid biosynthetic process"/>
    <property type="evidence" value="ECO:0007669"/>
    <property type="project" value="TreeGrafter"/>
</dbReference>
<dbReference type="EC" id="2.3.1.51" evidence="4"/>
<accession>A0A268P4M9</accession>
<dbReference type="Pfam" id="PF01553">
    <property type="entry name" value="Acyltransferase"/>
    <property type="match status" value="1"/>
</dbReference>
<evidence type="ECO:0000313" key="7">
    <source>
        <dbReference type="Proteomes" id="UP000216207"/>
    </source>
</evidence>
<comment type="catalytic activity">
    <reaction evidence="4">
        <text>a 1-acyl-sn-glycero-3-phosphate + an acyl-CoA = a 1,2-diacyl-sn-glycero-3-phosphate + CoA</text>
        <dbReference type="Rhea" id="RHEA:19709"/>
        <dbReference type="ChEBI" id="CHEBI:57287"/>
        <dbReference type="ChEBI" id="CHEBI:57970"/>
        <dbReference type="ChEBI" id="CHEBI:58342"/>
        <dbReference type="ChEBI" id="CHEBI:58608"/>
        <dbReference type="EC" id="2.3.1.51"/>
    </reaction>
</comment>
<reference evidence="6 7" key="1">
    <citation type="submission" date="2017-07" db="EMBL/GenBank/DDBJ databases">
        <title>Isolation and whole genome analysis of endospore-forming bacteria from heroin.</title>
        <authorList>
            <person name="Kalinowski J."/>
            <person name="Ahrens B."/>
            <person name="Al-Dilaimi A."/>
            <person name="Winkler A."/>
            <person name="Wibberg D."/>
            <person name="Schleenbecker U."/>
            <person name="Ruckert C."/>
            <person name="Wolfel R."/>
            <person name="Grass G."/>
        </authorList>
    </citation>
    <scope>NUCLEOTIDE SEQUENCE [LARGE SCALE GENOMIC DNA]</scope>
    <source>
        <strain evidence="6 7">7539</strain>
    </source>
</reference>
<dbReference type="RefSeq" id="WP_011246716.1">
    <property type="nucleotide sequence ID" value="NZ_BOQQ01000005.1"/>
</dbReference>
<name>A0A268P4M9_SHOCL</name>
<evidence type="ECO:0000256" key="1">
    <source>
        <dbReference type="ARBA" id="ARBA00008655"/>
    </source>
</evidence>
<dbReference type="GO" id="GO:0003841">
    <property type="term" value="F:1-acylglycerol-3-phosphate O-acyltransferase activity"/>
    <property type="evidence" value="ECO:0007669"/>
    <property type="project" value="UniProtKB-UniRule"/>
</dbReference>
<feature type="domain" description="Phospholipid/glycerol acyltransferase" evidence="5">
    <location>
        <begin position="35"/>
        <end position="147"/>
    </location>
</feature>
<keyword evidence="4" id="KW-0594">Phospholipid biosynthesis</keyword>
<dbReference type="AlphaFoldDB" id="A0A268P4M9"/>
<keyword evidence="4" id="KW-0443">Lipid metabolism</keyword>
<evidence type="ECO:0000313" key="6">
    <source>
        <dbReference type="EMBL" id="PAE90677.1"/>
    </source>
</evidence>
<dbReference type="InterPro" id="IPR004552">
    <property type="entry name" value="AGP_acyltrans"/>
</dbReference>
<keyword evidence="4" id="KW-0444">Lipid biosynthesis</keyword>